<evidence type="ECO:0000256" key="1">
    <source>
        <dbReference type="SAM" id="SignalP"/>
    </source>
</evidence>
<dbReference type="EMBL" id="KL142376">
    <property type="protein sequence ID" value="KDR77751.1"/>
    <property type="molecule type" value="Genomic_DNA"/>
</dbReference>
<evidence type="ECO:0008006" key="4">
    <source>
        <dbReference type="Google" id="ProtNLM"/>
    </source>
</evidence>
<dbReference type="STRING" id="685588.A0A067T3N4"/>
<organism evidence="2 3">
    <name type="scientific">Galerina marginata (strain CBS 339.88)</name>
    <dbReference type="NCBI Taxonomy" id="685588"/>
    <lineage>
        <taxon>Eukaryota</taxon>
        <taxon>Fungi</taxon>
        <taxon>Dikarya</taxon>
        <taxon>Basidiomycota</taxon>
        <taxon>Agaricomycotina</taxon>
        <taxon>Agaricomycetes</taxon>
        <taxon>Agaricomycetidae</taxon>
        <taxon>Agaricales</taxon>
        <taxon>Agaricineae</taxon>
        <taxon>Strophariaceae</taxon>
        <taxon>Galerina</taxon>
    </lineage>
</organism>
<dbReference type="AlphaFoldDB" id="A0A067T3N4"/>
<dbReference type="OrthoDB" id="1896086at2759"/>
<dbReference type="Proteomes" id="UP000027222">
    <property type="component" value="Unassembled WGS sequence"/>
</dbReference>
<feature type="chain" id="PRO_5001649223" description="Killer toxin Kp4 domain-containing protein" evidence="1">
    <location>
        <begin position="20"/>
        <end position="149"/>
    </location>
</feature>
<keyword evidence="3" id="KW-1185">Reference proteome</keyword>
<evidence type="ECO:0000313" key="2">
    <source>
        <dbReference type="EMBL" id="KDR77751.1"/>
    </source>
</evidence>
<dbReference type="Gene3D" id="3.30.430.10">
    <property type="entry name" value="Killer Toxin P4, subunit A"/>
    <property type="match status" value="1"/>
</dbReference>
<feature type="signal peptide" evidence="1">
    <location>
        <begin position="1"/>
        <end position="19"/>
    </location>
</feature>
<sequence>MRTSTSFLALIAFVASAAAVNLNNGVTTVNVEVAPGDVEVGEALFKRDTFNCKGSSRCSNSQGFKNQCSTAFNLIENTTYRPGGGGASGVCSGNCGIFIQSTPGNNCPVGASGQDMRNAYNAIRANGCQACGSDVNGECEITINFVTGC</sequence>
<reference evidence="3" key="1">
    <citation type="journal article" date="2014" name="Proc. Natl. Acad. Sci. U.S.A.">
        <title>Extensive sampling of basidiomycete genomes demonstrates inadequacy of the white-rot/brown-rot paradigm for wood decay fungi.</title>
        <authorList>
            <person name="Riley R."/>
            <person name="Salamov A.A."/>
            <person name="Brown D.W."/>
            <person name="Nagy L.G."/>
            <person name="Floudas D."/>
            <person name="Held B.W."/>
            <person name="Levasseur A."/>
            <person name="Lombard V."/>
            <person name="Morin E."/>
            <person name="Otillar R."/>
            <person name="Lindquist E.A."/>
            <person name="Sun H."/>
            <person name="LaButti K.M."/>
            <person name="Schmutz J."/>
            <person name="Jabbour D."/>
            <person name="Luo H."/>
            <person name="Baker S.E."/>
            <person name="Pisabarro A.G."/>
            <person name="Walton J.D."/>
            <person name="Blanchette R.A."/>
            <person name="Henrissat B."/>
            <person name="Martin F."/>
            <person name="Cullen D."/>
            <person name="Hibbett D.S."/>
            <person name="Grigoriev I.V."/>
        </authorList>
    </citation>
    <scope>NUCLEOTIDE SEQUENCE [LARGE SCALE GENOMIC DNA]</scope>
    <source>
        <strain evidence="3">CBS 339.88</strain>
    </source>
</reference>
<accession>A0A067T3N4</accession>
<name>A0A067T3N4_GALM3</name>
<dbReference type="InterPro" id="IPR029167">
    <property type="entry name" value="Mug117"/>
</dbReference>
<keyword evidence="1" id="KW-0732">Signal</keyword>
<gene>
    <name evidence="2" type="ORF">GALMADRAFT_245868</name>
</gene>
<evidence type="ECO:0000313" key="3">
    <source>
        <dbReference type="Proteomes" id="UP000027222"/>
    </source>
</evidence>
<dbReference type="HOGENOM" id="CLU_133401_0_0_1"/>
<protein>
    <recommendedName>
        <fullName evidence="4">Killer toxin Kp4 domain-containing protein</fullName>
    </recommendedName>
</protein>
<proteinExistence type="predicted"/>
<dbReference type="Pfam" id="PF15474">
    <property type="entry name" value="MU117"/>
    <property type="match status" value="1"/>
</dbReference>